<gene>
    <name evidence="7" type="ORF">FG476_00290</name>
</gene>
<evidence type="ECO:0000313" key="8">
    <source>
        <dbReference type="Proteomes" id="UP000474061"/>
    </source>
</evidence>
<evidence type="ECO:0000313" key="7">
    <source>
        <dbReference type="EMBL" id="MRU22598.1"/>
    </source>
</evidence>
<dbReference type="GO" id="GO:0002161">
    <property type="term" value="F:aminoacyl-tRNA deacylase activity"/>
    <property type="evidence" value="ECO:0007669"/>
    <property type="project" value="InterPro"/>
</dbReference>
<evidence type="ECO:0000256" key="4">
    <source>
        <dbReference type="ARBA" id="ARBA00022917"/>
    </source>
</evidence>
<proteinExistence type="predicted"/>
<feature type="region of interest" description="Disordered" evidence="6">
    <location>
        <begin position="50"/>
        <end position="78"/>
    </location>
</feature>
<dbReference type="Gene3D" id="3.90.740.10">
    <property type="entry name" value="Valyl/Leucyl/Isoleucyl-tRNA synthetase, editing domain"/>
    <property type="match status" value="1"/>
</dbReference>
<evidence type="ECO:0000256" key="3">
    <source>
        <dbReference type="ARBA" id="ARBA00022840"/>
    </source>
</evidence>
<organism evidence="7 8">
    <name type="scientific">Xylella fastidiosa subsp. multiplex</name>
    <dbReference type="NCBI Taxonomy" id="644357"/>
    <lineage>
        <taxon>Bacteria</taxon>
        <taxon>Pseudomonadati</taxon>
        <taxon>Pseudomonadota</taxon>
        <taxon>Gammaproteobacteria</taxon>
        <taxon>Lysobacterales</taxon>
        <taxon>Lysobacteraceae</taxon>
        <taxon>Xylella</taxon>
    </lineage>
</organism>
<keyword evidence="5" id="KW-0030">Aminoacyl-tRNA synthetase</keyword>
<dbReference type="GO" id="GO:0005524">
    <property type="term" value="F:ATP binding"/>
    <property type="evidence" value="ECO:0007669"/>
    <property type="project" value="UniProtKB-KW"/>
</dbReference>
<accession>A0A9Q4MES1</accession>
<protein>
    <submittedName>
        <fullName evidence="7">Class I tRNA ligase family protein</fullName>
    </submittedName>
</protein>
<dbReference type="EMBL" id="VDCJ01000073">
    <property type="protein sequence ID" value="MRU22598.1"/>
    <property type="molecule type" value="Genomic_DNA"/>
</dbReference>
<keyword evidence="4" id="KW-0648">Protein biosynthesis</keyword>
<evidence type="ECO:0000256" key="1">
    <source>
        <dbReference type="ARBA" id="ARBA00022598"/>
    </source>
</evidence>
<evidence type="ECO:0000256" key="2">
    <source>
        <dbReference type="ARBA" id="ARBA00022741"/>
    </source>
</evidence>
<evidence type="ECO:0000256" key="5">
    <source>
        <dbReference type="ARBA" id="ARBA00023146"/>
    </source>
</evidence>
<dbReference type="SUPFAM" id="SSF50677">
    <property type="entry name" value="ValRS/IleRS/LeuRS editing domain"/>
    <property type="match status" value="1"/>
</dbReference>
<keyword evidence="1 7" id="KW-0436">Ligase</keyword>
<feature type="non-terminal residue" evidence="7">
    <location>
        <position position="1"/>
    </location>
</feature>
<dbReference type="Proteomes" id="UP000474061">
    <property type="component" value="Unassembled WGS sequence"/>
</dbReference>
<dbReference type="AlphaFoldDB" id="A0A9Q4MES1"/>
<keyword evidence="3" id="KW-0067">ATP-binding</keyword>
<dbReference type="RefSeq" id="WP_154162012.1">
    <property type="nucleotide sequence ID" value="NZ_VDCJ01000073.1"/>
</dbReference>
<sequence length="78" mass="8206">RGLILAEAVAAKARSSYGIAELRILGSAKGAAMEQHILAHPFYPDRPIPLLLGNHDSAEDGTGAVPTAPDHGQKDHQD</sequence>
<dbReference type="GO" id="GO:0004812">
    <property type="term" value="F:aminoacyl-tRNA ligase activity"/>
    <property type="evidence" value="ECO:0007669"/>
    <property type="project" value="UniProtKB-KW"/>
</dbReference>
<dbReference type="InterPro" id="IPR009008">
    <property type="entry name" value="Val/Leu/Ile-tRNA-synth_edit"/>
</dbReference>
<comment type="caution">
    <text evidence="7">The sequence shown here is derived from an EMBL/GenBank/DDBJ whole genome shotgun (WGS) entry which is preliminary data.</text>
</comment>
<reference evidence="7" key="2">
    <citation type="journal article" date="2020" name="Appl. Environ. Microbiol.">
        <title>Multiple intercontinental introductions associated with the emergence of a plant pathogen in Europe.</title>
        <authorList>
            <person name="Landa B.B."/>
            <person name="Castillo A.I."/>
            <person name="Giampetruzzi A."/>
            <person name="Kahn A."/>
            <person name="Roman-Ecija M."/>
            <person name="Velasco-Amo M.P."/>
            <person name="Navas-Cortes J.A."/>
            <person name="Marco-Noales E."/>
            <person name="Barbe S."/>
            <person name="Moralejo E."/>
            <person name="Coletta-Filho H.D."/>
            <person name="Saldarelli P."/>
            <person name="Saponari M."/>
            <person name="Almeida R.P.P."/>
        </authorList>
    </citation>
    <scope>NUCLEOTIDE SEQUENCE</scope>
    <source>
        <strain evidence="7">XYL1981</strain>
    </source>
</reference>
<feature type="non-terminal residue" evidence="7">
    <location>
        <position position="78"/>
    </location>
</feature>
<reference evidence="7" key="1">
    <citation type="submission" date="2019-05" db="EMBL/GenBank/DDBJ databases">
        <authorList>
            <person name="Castillo A."/>
            <person name="Giampetruzzi A."/>
            <person name="Landa B."/>
            <person name="Saponari M."/>
            <person name="Almeida R.P.P."/>
            <person name="Moralejo E."/>
            <person name="Marco-Noales E."/>
            <person name="Velasco-Amo M.P."/>
            <person name="Roman-Ecija M."/>
            <person name="Navarro I."/>
            <person name="Monterde A."/>
            <person name="Barbe S."/>
        </authorList>
    </citation>
    <scope>NUCLEOTIDE SEQUENCE</scope>
    <source>
        <strain evidence="7">XYL1981</strain>
    </source>
</reference>
<evidence type="ECO:0000256" key="6">
    <source>
        <dbReference type="SAM" id="MobiDB-lite"/>
    </source>
</evidence>
<dbReference type="GO" id="GO:0006418">
    <property type="term" value="P:tRNA aminoacylation for protein translation"/>
    <property type="evidence" value="ECO:0007669"/>
    <property type="project" value="InterPro"/>
</dbReference>
<name>A0A9Q4MES1_XYLFS</name>
<keyword evidence="2" id="KW-0547">Nucleotide-binding</keyword>